<evidence type="ECO:0000256" key="3">
    <source>
        <dbReference type="ARBA" id="ARBA00022691"/>
    </source>
</evidence>
<comment type="subcellular location">
    <subcellularLocation>
        <location evidence="8">Cytoplasm</location>
    </subcellularLocation>
</comment>
<dbReference type="HAMAP" id="MF_00206">
    <property type="entry name" value="Lipoyl_synth"/>
    <property type="match status" value="1"/>
</dbReference>
<keyword evidence="6 8" id="KW-0411">Iron-sulfur</keyword>
<keyword evidence="2 8" id="KW-0808">Transferase</keyword>
<comment type="similarity">
    <text evidence="8">Belongs to the radical SAM superfamily. Lipoyl synthase family.</text>
</comment>
<evidence type="ECO:0000256" key="6">
    <source>
        <dbReference type="ARBA" id="ARBA00023014"/>
    </source>
</evidence>
<dbReference type="PATRIC" id="fig|1206767.3.peg.2149"/>
<comment type="function">
    <text evidence="8">Catalyzes the radical-mediated insertion of two sulfur atoms into the C-6 and C-8 positions of the octanoyl moiety bound to the lipoyl domains of lipoate-dependent enzymes, thereby converting the octanoylated domains into lipoylated derivatives.</text>
</comment>
<feature type="binding site" evidence="8">
    <location>
        <position position="64"/>
    </location>
    <ligand>
        <name>[4Fe-4S] cluster</name>
        <dbReference type="ChEBI" id="CHEBI:49883"/>
        <label>2</label>
        <note>4Fe-4S-S-AdoMet</note>
    </ligand>
</feature>
<keyword evidence="3 8" id="KW-0949">S-adenosyl-L-methionine</keyword>
<organism evidence="10 11">
    <name type="scientific">Solidesulfovibrio magneticus str. Maddingley MBC34</name>
    <dbReference type="NCBI Taxonomy" id="1206767"/>
    <lineage>
        <taxon>Bacteria</taxon>
        <taxon>Pseudomonadati</taxon>
        <taxon>Thermodesulfobacteriota</taxon>
        <taxon>Desulfovibrionia</taxon>
        <taxon>Desulfovibrionales</taxon>
        <taxon>Desulfovibrionaceae</taxon>
        <taxon>Solidesulfovibrio</taxon>
    </lineage>
</organism>
<evidence type="ECO:0000256" key="7">
    <source>
        <dbReference type="ARBA" id="ARBA00047326"/>
    </source>
</evidence>
<feature type="binding site" evidence="8">
    <location>
        <position position="60"/>
    </location>
    <ligand>
        <name>[4Fe-4S] cluster</name>
        <dbReference type="ChEBI" id="CHEBI:49883"/>
        <label>2</label>
        <note>4Fe-4S-S-AdoMet</note>
    </ligand>
</feature>
<gene>
    <name evidence="8" type="primary">lipA</name>
    <name evidence="10" type="ORF">B193_2206</name>
</gene>
<dbReference type="PANTHER" id="PTHR10949">
    <property type="entry name" value="LIPOYL SYNTHASE"/>
    <property type="match status" value="1"/>
</dbReference>
<dbReference type="InterPro" id="IPR006638">
    <property type="entry name" value="Elp3/MiaA/NifB-like_rSAM"/>
</dbReference>
<comment type="catalytic activity">
    <reaction evidence="7 8">
        <text>[[Fe-S] cluster scaffold protein carrying a second [4Fe-4S](2+) cluster] + N(6)-octanoyl-L-lysyl-[protein] + 2 oxidized [2Fe-2S]-[ferredoxin] + 2 S-adenosyl-L-methionine + 4 H(+) = [[Fe-S] cluster scaffold protein] + N(6)-[(R)-dihydrolipoyl]-L-lysyl-[protein] + 4 Fe(3+) + 2 hydrogen sulfide + 2 5'-deoxyadenosine + 2 L-methionine + 2 reduced [2Fe-2S]-[ferredoxin]</text>
        <dbReference type="Rhea" id="RHEA:16585"/>
        <dbReference type="Rhea" id="RHEA-COMP:9928"/>
        <dbReference type="Rhea" id="RHEA-COMP:10000"/>
        <dbReference type="Rhea" id="RHEA-COMP:10001"/>
        <dbReference type="Rhea" id="RHEA-COMP:10475"/>
        <dbReference type="Rhea" id="RHEA-COMP:14568"/>
        <dbReference type="Rhea" id="RHEA-COMP:14569"/>
        <dbReference type="ChEBI" id="CHEBI:15378"/>
        <dbReference type="ChEBI" id="CHEBI:17319"/>
        <dbReference type="ChEBI" id="CHEBI:29034"/>
        <dbReference type="ChEBI" id="CHEBI:29919"/>
        <dbReference type="ChEBI" id="CHEBI:33722"/>
        <dbReference type="ChEBI" id="CHEBI:33737"/>
        <dbReference type="ChEBI" id="CHEBI:33738"/>
        <dbReference type="ChEBI" id="CHEBI:57844"/>
        <dbReference type="ChEBI" id="CHEBI:59789"/>
        <dbReference type="ChEBI" id="CHEBI:78809"/>
        <dbReference type="ChEBI" id="CHEBI:83100"/>
        <dbReference type="EC" id="2.8.1.8"/>
    </reaction>
</comment>
<dbReference type="NCBIfam" id="NF004019">
    <property type="entry name" value="PRK05481.1"/>
    <property type="match status" value="1"/>
</dbReference>
<proteinExistence type="inferred from homology"/>
<dbReference type="NCBIfam" id="NF009544">
    <property type="entry name" value="PRK12928.1"/>
    <property type="match status" value="1"/>
</dbReference>
<feature type="domain" description="Radical SAM core" evidence="9">
    <location>
        <begin position="46"/>
        <end position="262"/>
    </location>
</feature>
<dbReference type="GO" id="GO:0051539">
    <property type="term" value="F:4 iron, 4 sulfur cluster binding"/>
    <property type="evidence" value="ECO:0007669"/>
    <property type="project" value="UniProtKB-UniRule"/>
</dbReference>
<evidence type="ECO:0000256" key="8">
    <source>
        <dbReference type="HAMAP-Rule" id="MF_00206"/>
    </source>
</evidence>
<comment type="pathway">
    <text evidence="8">Protein modification; protein lipoylation via endogenous pathway; protein N(6)-(lipoyl)lysine from octanoyl-[acyl-carrier-protein]: step 2/2.</text>
</comment>
<dbReference type="InterPro" id="IPR031691">
    <property type="entry name" value="LIAS_N"/>
</dbReference>
<dbReference type="Pfam" id="PF04055">
    <property type="entry name" value="Radical_SAM"/>
    <property type="match status" value="1"/>
</dbReference>
<dbReference type="PANTHER" id="PTHR10949:SF0">
    <property type="entry name" value="LIPOYL SYNTHASE, MITOCHONDRIAL"/>
    <property type="match status" value="1"/>
</dbReference>
<evidence type="ECO:0000256" key="4">
    <source>
        <dbReference type="ARBA" id="ARBA00022723"/>
    </source>
</evidence>
<evidence type="ECO:0000256" key="1">
    <source>
        <dbReference type="ARBA" id="ARBA00022485"/>
    </source>
</evidence>
<dbReference type="InterPro" id="IPR003698">
    <property type="entry name" value="Lipoyl_synth"/>
</dbReference>
<dbReference type="Pfam" id="PF16881">
    <property type="entry name" value="LIAS_N"/>
    <property type="match status" value="1"/>
</dbReference>
<dbReference type="InterPro" id="IPR058240">
    <property type="entry name" value="rSAM_sf"/>
</dbReference>
<dbReference type="CDD" id="cd01335">
    <property type="entry name" value="Radical_SAM"/>
    <property type="match status" value="1"/>
</dbReference>
<evidence type="ECO:0000313" key="10">
    <source>
        <dbReference type="EMBL" id="EKO39079.1"/>
    </source>
</evidence>
<comment type="cofactor">
    <cofactor evidence="8">
        <name>[4Fe-4S] cluster</name>
        <dbReference type="ChEBI" id="CHEBI:49883"/>
    </cofactor>
    <text evidence="8">Binds 2 [4Fe-4S] clusters per subunit. One cluster is coordinated with 3 cysteines and an exchangeable S-adenosyl-L-methionine.</text>
</comment>
<keyword evidence="1 8" id="KW-0004">4Fe-4S</keyword>
<dbReference type="EMBL" id="ALAO01000175">
    <property type="protein sequence ID" value="EKO39079.1"/>
    <property type="molecule type" value="Genomic_DNA"/>
</dbReference>
<accession>K6GDC5</accession>
<keyword evidence="4 8" id="KW-0479">Metal-binding</keyword>
<evidence type="ECO:0000259" key="9">
    <source>
        <dbReference type="PROSITE" id="PS51918"/>
    </source>
</evidence>
<feature type="binding site" evidence="8">
    <location>
        <position position="67"/>
    </location>
    <ligand>
        <name>[4Fe-4S] cluster</name>
        <dbReference type="ChEBI" id="CHEBI:49883"/>
        <label>2</label>
        <note>4Fe-4S-S-AdoMet</note>
    </ligand>
</feature>
<dbReference type="InterPro" id="IPR007197">
    <property type="entry name" value="rSAM"/>
</dbReference>
<evidence type="ECO:0000313" key="11">
    <source>
        <dbReference type="Proteomes" id="UP000006272"/>
    </source>
</evidence>
<reference evidence="10 11" key="1">
    <citation type="submission" date="2012-07" db="EMBL/GenBank/DDBJ databases">
        <title>Draft genome sequence of Desulfovibrio magneticus str. Maddingley MBC34 obtained from a metagenomic sequence of a methanogenic enrichment isolated from coal-seam formation water in Victoria, Australia.</title>
        <authorList>
            <person name="Greenfield P."/>
            <person name="Hendry P."/>
            <person name="Li D."/>
            <person name="Rosewarne C.P."/>
            <person name="Tran-Dinh N."/>
            <person name="Elbourne L.D.H."/>
            <person name="Paulsen I.T."/>
            <person name="Midgley D.J."/>
        </authorList>
    </citation>
    <scope>NUCLEOTIDE SEQUENCE [LARGE SCALE GENOMIC DNA]</scope>
    <source>
        <strain evidence="11">Maddingley MBC34</strain>
    </source>
</reference>
<dbReference type="SUPFAM" id="SSF102114">
    <property type="entry name" value="Radical SAM enzymes"/>
    <property type="match status" value="1"/>
</dbReference>
<dbReference type="NCBIfam" id="TIGR00510">
    <property type="entry name" value="lipA"/>
    <property type="match status" value="1"/>
</dbReference>
<dbReference type="Proteomes" id="UP000006272">
    <property type="component" value="Unassembled WGS sequence"/>
</dbReference>
<evidence type="ECO:0000256" key="5">
    <source>
        <dbReference type="ARBA" id="ARBA00023004"/>
    </source>
</evidence>
<dbReference type="GO" id="GO:0009249">
    <property type="term" value="P:protein lipoylation"/>
    <property type="evidence" value="ECO:0007669"/>
    <property type="project" value="UniProtKB-UniRule"/>
</dbReference>
<keyword evidence="8" id="KW-0963">Cytoplasm</keyword>
<protein>
    <recommendedName>
        <fullName evidence="8">Lipoyl synthase</fullName>
        <ecNumber evidence="8">2.8.1.8</ecNumber>
    </recommendedName>
    <alternativeName>
        <fullName evidence="8">Lip-syn</fullName>
        <shortName evidence="8">LS</shortName>
    </alternativeName>
    <alternativeName>
        <fullName evidence="8">Lipoate synthase</fullName>
    </alternativeName>
    <alternativeName>
        <fullName evidence="8">Lipoic acid synthase</fullName>
    </alternativeName>
    <alternativeName>
        <fullName evidence="8">Sulfur insertion protein LipA</fullName>
    </alternativeName>
</protein>
<keyword evidence="5 8" id="KW-0408">Iron</keyword>
<feature type="binding site" evidence="8">
    <location>
        <position position="45"/>
    </location>
    <ligand>
        <name>[4Fe-4S] cluster</name>
        <dbReference type="ChEBI" id="CHEBI:49883"/>
        <label>1</label>
    </ligand>
</feature>
<dbReference type="EC" id="2.8.1.8" evidence="8"/>
<dbReference type="SMART" id="SM00729">
    <property type="entry name" value="Elp3"/>
    <property type="match status" value="1"/>
</dbReference>
<comment type="caution">
    <text evidence="10">The sequence shown here is derived from an EMBL/GenBank/DDBJ whole genome shotgun (WGS) entry which is preliminary data.</text>
</comment>
<sequence length="280" mass="30018">MARKPSWLRRPLPQGPAFSRTKGLLRDLRLNTVCDGANCPNRLECYDKGVAAFLILGRVCTRDCAFCDIPPGRPEPVDGQEPDRLAQAAARLKLGHVVVTSVSRDDLPDGGAGHFAAVLRALRRDLPGATLEVLIPDFGGDPNSLGTVQGARPDVLNHNLETVPALYEAIRPQAVYARSLDLLARAKQAVPTGLTKSGIMLGLGETPDQIRGVLADLAAVRCDIVTMGQYLAPSARHAPVVRYAPPEEFDAWAAYGLSLGIPAMHCAPLVRSSYNAGRFV</sequence>
<name>K6GDC5_9BACT</name>
<dbReference type="GO" id="GO:0005737">
    <property type="term" value="C:cytoplasm"/>
    <property type="evidence" value="ECO:0007669"/>
    <property type="project" value="UniProtKB-SubCell"/>
</dbReference>
<dbReference type="GO" id="GO:0016992">
    <property type="term" value="F:lipoate synthase activity"/>
    <property type="evidence" value="ECO:0007669"/>
    <property type="project" value="UniProtKB-UniRule"/>
</dbReference>
<dbReference type="InterPro" id="IPR013785">
    <property type="entry name" value="Aldolase_TIM"/>
</dbReference>
<feature type="binding site" evidence="8">
    <location>
        <position position="34"/>
    </location>
    <ligand>
        <name>[4Fe-4S] cluster</name>
        <dbReference type="ChEBI" id="CHEBI:49883"/>
        <label>1</label>
    </ligand>
</feature>
<dbReference type="SFLD" id="SFLDS00029">
    <property type="entry name" value="Radical_SAM"/>
    <property type="match status" value="1"/>
</dbReference>
<dbReference type="AlphaFoldDB" id="K6GDC5"/>
<dbReference type="GO" id="GO:0046872">
    <property type="term" value="F:metal ion binding"/>
    <property type="evidence" value="ECO:0007669"/>
    <property type="project" value="UniProtKB-KW"/>
</dbReference>
<dbReference type="Gene3D" id="3.20.20.70">
    <property type="entry name" value="Aldolase class I"/>
    <property type="match status" value="1"/>
</dbReference>
<evidence type="ECO:0000256" key="2">
    <source>
        <dbReference type="ARBA" id="ARBA00022679"/>
    </source>
</evidence>
<dbReference type="PROSITE" id="PS51918">
    <property type="entry name" value="RADICAL_SAM"/>
    <property type="match status" value="1"/>
</dbReference>
<feature type="binding site" evidence="8">
    <location>
        <position position="273"/>
    </location>
    <ligand>
        <name>[4Fe-4S] cluster</name>
        <dbReference type="ChEBI" id="CHEBI:49883"/>
        <label>1</label>
    </ligand>
</feature>
<feature type="binding site" evidence="8">
    <location>
        <position position="39"/>
    </location>
    <ligand>
        <name>[4Fe-4S] cluster</name>
        <dbReference type="ChEBI" id="CHEBI:49883"/>
        <label>1</label>
    </ligand>
</feature>
<dbReference type="UniPathway" id="UPA00538">
    <property type="reaction ID" value="UER00593"/>
</dbReference>